<protein>
    <recommendedName>
        <fullName evidence="3">Thioesterase family protein</fullName>
    </recommendedName>
</protein>
<keyword evidence="2" id="KW-1185">Reference proteome</keyword>
<gene>
    <name evidence="1" type="ORF">TI39_contig395g00010</name>
</gene>
<sequence>MKRLHHPNEAVLAHLGFIWQSVGFWTPGIDNLAAGSLIVSSDATINEACVRAQVKFFVPLQRPGRPQSVARIEIVSSINPIPVFTDSEVRRKNDPLAAICIVGTVSFRYSENSSPKQETETCATNGTIHTTGPNQHHLQAIDIDAWQTVKNALSVTQSSRKAALNILHESGSVEDVDISTGEHDCYTSGAGPCFRPSNTLLSHFSLLWRWMPFYTPNACNYPDVMAHWKERDPMYENARVKFCVPFLHPGQARAMARIEVHASVNPITAWEDEEVKAMVFEWVSFKSTTSRAFYDYHGTLSFLMEVAELRALLCWIET</sequence>
<name>A0A0F4GMR8_9PEZI</name>
<evidence type="ECO:0008006" key="3">
    <source>
        <dbReference type="Google" id="ProtNLM"/>
    </source>
</evidence>
<reference evidence="1 2" key="1">
    <citation type="submission" date="2015-03" db="EMBL/GenBank/DDBJ databases">
        <title>RNA-seq based gene annotation and comparative genomics of four Zymoseptoria species reveal species-specific pathogenicity related genes and transposable element activity.</title>
        <authorList>
            <person name="Grandaubert J."/>
            <person name="Bhattacharyya A."/>
            <person name="Stukenbrock E.H."/>
        </authorList>
    </citation>
    <scope>NUCLEOTIDE SEQUENCE [LARGE SCALE GENOMIC DNA]</scope>
    <source>
        <strain evidence="1 2">Zb18110</strain>
    </source>
</reference>
<evidence type="ECO:0000313" key="2">
    <source>
        <dbReference type="Proteomes" id="UP000033647"/>
    </source>
</evidence>
<dbReference type="EMBL" id="LAFY01000387">
    <property type="protein sequence ID" value="KJX98729.1"/>
    <property type="molecule type" value="Genomic_DNA"/>
</dbReference>
<dbReference type="Proteomes" id="UP000033647">
    <property type="component" value="Unassembled WGS sequence"/>
</dbReference>
<accession>A0A0F4GMR8</accession>
<organism evidence="1 2">
    <name type="scientific">Zymoseptoria brevis</name>
    <dbReference type="NCBI Taxonomy" id="1047168"/>
    <lineage>
        <taxon>Eukaryota</taxon>
        <taxon>Fungi</taxon>
        <taxon>Dikarya</taxon>
        <taxon>Ascomycota</taxon>
        <taxon>Pezizomycotina</taxon>
        <taxon>Dothideomycetes</taxon>
        <taxon>Dothideomycetidae</taxon>
        <taxon>Mycosphaerellales</taxon>
        <taxon>Mycosphaerellaceae</taxon>
        <taxon>Zymoseptoria</taxon>
    </lineage>
</organism>
<dbReference type="AlphaFoldDB" id="A0A0F4GMR8"/>
<proteinExistence type="predicted"/>
<evidence type="ECO:0000313" key="1">
    <source>
        <dbReference type="EMBL" id="KJX98729.1"/>
    </source>
</evidence>
<dbReference type="OrthoDB" id="10582139at2759"/>
<comment type="caution">
    <text evidence="1">The sequence shown here is derived from an EMBL/GenBank/DDBJ whole genome shotgun (WGS) entry which is preliminary data.</text>
</comment>